<name>A0A094SCZ9_9ZZZZ</name>
<feature type="transmembrane region" description="Helical" evidence="1">
    <location>
        <begin position="20"/>
        <end position="37"/>
    </location>
</feature>
<dbReference type="AlphaFoldDB" id="A0A094SCZ9"/>
<gene>
    <name evidence="2" type="ORF">GM50_15770</name>
</gene>
<protein>
    <recommendedName>
        <fullName evidence="3">ATP synthase protein I</fullName>
    </recommendedName>
</protein>
<evidence type="ECO:0000313" key="2">
    <source>
        <dbReference type="EMBL" id="KGA15993.1"/>
    </source>
</evidence>
<dbReference type="EMBL" id="JNSK01000078">
    <property type="protein sequence ID" value="KGA15993.1"/>
    <property type="molecule type" value="Genomic_DNA"/>
</dbReference>
<feature type="transmembrane region" description="Helical" evidence="1">
    <location>
        <begin position="75"/>
        <end position="97"/>
    </location>
</feature>
<evidence type="ECO:0008006" key="3">
    <source>
        <dbReference type="Google" id="ProtNLM"/>
    </source>
</evidence>
<evidence type="ECO:0000256" key="1">
    <source>
        <dbReference type="SAM" id="Phobius"/>
    </source>
</evidence>
<keyword evidence="1" id="KW-0812">Transmembrane</keyword>
<organism evidence="2">
    <name type="scientific">freshwater metagenome</name>
    <dbReference type="NCBI Taxonomy" id="449393"/>
    <lineage>
        <taxon>unclassified sequences</taxon>
        <taxon>metagenomes</taxon>
        <taxon>ecological metagenomes</taxon>
    </lineage>
</organism>
<keyword evidence="1" id="KW-0472">Membrane</keyword>
<accession>A0A094SCZ9</accession>
<dbReference type="PROSITE" id="PS51257">
    <property type="entry name" value="PROKAR_LIPOPROTEIN"/>
    <property type="match status" value="1"/>
</dbReference>
<comment type="caution">
    <text evidence="2">The sequence shown here is derived from an EMBL/GenBank/DDBJ whole genome shotgun (WGS) entry which is preliminary data.</text>
</comment>
<feature type="transmembrane region" description="Helical" evidence="1">
    <location>
        <begin position="43"/>
        <end position="63"/>
    </location>
</feature>
<reference evidence="2" key="1">
    <citation type="submission" date="2014-05" db="EMBL/GenBank/DDBJ databases">
        <title>Key roles for freshwater Actinobacteria revealed by deep metagenomic sequencing.</title>
        <authorList>
            <person name="Ghai R."/>
            <person name="Mizuno C.M."/>
            <person name="Picazo A."/>
            <person name="Camacho A."/>
            <person name="Rodriguez-Valera F."/>
        </authorList>
    </citation>
    <scope>NUCLEOTIDE SEQUENCE</scope>
</reference>
<keyword evidence="1" id="KW-1133">Transmembrane helix</keyword>
<sequence length="156" mass="16815">MSKKNSATATSESAMLKGALTPTIIVGLACIALFSVLNGLHGFYGALVAQVVVVIFFLVHLLISKLSRNLDPMSTMALAMFSYFAKVMVMGAFLLILTKFTDREVIDRGSFGITALVLTAAWLGGEIKGYLSLKIHLPLPSKPQKPLTGNQKESLR</sequence>
<proteinExistence type="predicted"/>
<feature type="transmembrane region" description="Helical" evidence="1">
    <location>
        <begin position="109"/>
        <end position="125"/>
    </location>
</feature>